<dbReference type="OMA" id="WWHTARA"/>
<dbReference type="Pfam" id="PF13621">
    <property type="entry name" value="Cupin_8"/>
    <property type="match status" value="1"/>
</dbReference>
<dbReference type="PANTHER" id="PTHR12461">
    <property type="entry name" value="HYPOXIA-INDUCIBLE FACTOR 1 ALPHA INHIBITOR-RELATED"/>
    <property type="match status" value="1"/>
</dbReference>
<organism evidence="4">
    <name type="scientific">Micromonas pusilla (strain CCMP1545)</name>
    <name type="common">Picoplanktonic green alga</name>
    <dbReference type="NCBI Taxonomy" id="564608"/>
    <lineage>
        <taxon>Eukaryota</taxon>
        <taxon>Viridiplantae</taxon>
        <taxon>Chlorophyta</taxon>
        <taxon>Mamiellophyceae</taxon>
        <taxon>Mamiellales</taxon>
        <taxon>Mamiellaceae</taxon>
        <taxon>Micromonas</taxon>
    </lineage>
</organism>
<comment type="similarity">
    <text evidence="1">Belongs to the JARID1 histone demethylase family.</text>
</comment>
<protein>
    <submittedName>
        <fullName evidence="3">Predicted protein</fullName>
    </submittedName>
</protein>
<dbReference type="RefSeq" id="XP_003061729.1">
    <property type="nucleotide sequence ID" value="XM_003061683.1"/>
</dbReference>
<reference evidence="3 4" key="1">
    <citation type="journal article" date="2009" name="Science">
        <title>Green evolution and dynamic adaptations revealed by genomes of the marine picoeukaryotes Micromonas.</title>
        <authorList>
            <person name="Worden A.Z."/>
            <person name="Lee J.H."/>
            <person name="Mock T."/>
            <person name="Rouze P."/>
            <person name="Simmons M.P."/>
            <person name="Aerts A.L."/>
            <person name="Allen A.E."/>
            <person name="Cuvelier M.L."/>
            <person name="Derelle E."/>
            <person name="Everett M.V."/>
            <person name="Foulon E."/>
            <person name="Grimwood J."/>
            <person name="Gundlach H."/>
            <person name="Henrissat B."/>
            <person name="Napoli C."/>
            <person name="McDonald S.M."/>
            <person name="Parker M.S."/>
            <person name="Rombauts S."/>
            <person name="Salamov A."/>
            <person name="Von Dassow P."/>
            <person name="Badger J.H."/>
            <person name="Coutinho P.M."/>
            <person name="Demir E."/>
            <person name="Dubchak I."/>
            <person name="Gentemann C."/>
            <person name="Eikrem W."/>
            <person name="Gready J.E."/>
            <person name="John U."/>
            <person name="Lanier W."/>
            <person name="Lindquist E.A."/>
            <person name="Lucas S."/>
            <person name="Mayer K.F."/>
            <person name="Moreau H."/>
            <person name="Not F."/>
            <person name="Otillar R."/>
            <person name="Panaud O."/>
            <person name="Pangilinan J."/>
            <person name="Paulsen I."/>
            <person name="Piegu B."/>
            <person name="Poliakov A."/>
            <person name="Robbens S."/>
            <person name="Schmutz J."/>
            <person name="Toulza E."/>
            <person name="Wyss T."/>
            <person name="Zelensky A."/>
            <person name="Zhou K."/>
            <person name="Armbrust E.V."/>
            <person name="Bhattacharya D."/>
            <person name="Goodenough U.W."/>
            <person name="Van de Peer Y."/>
            <person name="Grigoriev I.V."/>
        </authorList>
    </citation>
    <scope>NUCLEOTIDE SEQUENCE [LARGE SCALE GENOMIC DNA]</scope>
    <source>
        <strain evidence="3 4">CCMP1545</strain>
    </source>
</reference>
<dbReference type="InterPro" id="IPR003347">
    <property type="entry name" value="JmjC_dom"/>
</dbReference>
<dbReference type="PROSITE" id="PS51184">
    <property type="entry name" value="JMJC"/>
    <property type="match status" value="1"/>
</dbReference>
<evidence type="ECO:0000259" key="2">
    <source>
        <dbReference type="PROSITE" id="PS51184"/>
    </source>
</evidence>
<dbReference type="SMART" id="SM00558">
    <property type="entry name" value="JmjC"/>
    <property type="match status" value="1"/>
</dbReference>
<accession>C1N115</accession>
<feature type="domain" description="JmjC" evidence="2">
    <location>
        <begin position="140"/>
        <end position="322"/>
    </location>
</feature>
<dbReference type="EMBL" id="GG663744">
    <property type="protein sequence ID" value="EEH54359.1"/>
    <property type="molecule type" value="Genomic_DNA"/>
</dbReference>
<name>C1N115_MICPC</name>
<dbReference type="AlphaFoldDB" id="C1N115"/>
<keyword evidence="4" id="KW-1185">Reference proteome</keyword>
<dbReference type="SUPFAM" id="SSF51197">
    <property type="entry name" value="Clavaminate synthase-like"/>
    <property type="match status" value="1"/>
</dbReference>
<dbReference type="GeneID" id="9686933"/>
<sequence length="334" mass="36212">MADDDDDDDPFDALMGIDAEEFKQLLDEAPASAAAGEKVFRGGVAVVDDGSISREEFRARFLVPRVPVVIRDAAFAPTHLTPAYLRATYGDVIVPLDVTAANRADAKLGDFLDALSSTSSSNAAAADDDDDAERSRLKSRYLRNLQMHEWFPREAAKLRLPERLFGANALADAALVPRCPDSWRRWHELFVCGPECDGFPFLHRDTCGVAAASMQAHGAKRFTLFHPDDGARLYPRGGSGLRSEIPARALAKPGGVCLETYPAFARAKRITVDVRAGECLVVPPDWWHTARAVGDEVSVSVAASFVDVERADAFNDAYAEFEALRSLASVGAAT</sequence>
<gene>
    <name evidence="3" type="ORF">MICPUCDRAFT_51224</name>
</gene>
<dbReference type="OrthoDB" id="438164at2759"/>
<dbReference type="eggNOG" id="ENOG502SV3B">
    <property type="taxonomic scope" value="Eukaryota"/>
</dbReference>
<dbReference type="Gene3D" id="2.60.120.650">
    <property type="entry name" value="Cupin"/>
    <property type="match status" value="1"/>
</dbReference>
<dbReference type="Proteomes" id="UP000001876">
    <property type="component" value="Unassembled WGS sequence"/>
</dbReference>
<evidence type="ECO:0000313" key="4">
    <source>
        <dbReference type="Proteomes" id="UP000001876"/>
    </source>
</evidence>
<evidence type="ECO:0000256" key="1">
    <source>
        <dbReference type="ARBA" id="ARBA00006801"/>
    </source>
</evidence>
<dbReference type="InterPro" id="IPR041667">
    <property type="entry name" value="Cupin_8"/>
</dbReference>
<proteinExistence type="inferred from homology"/>
<dbReference type="KEGG" id="mpp:MICPUCDRAFT_51224"/>
<dbReference type="PANTHER" id="PTHR12461:SF105">
    <property type="entry name" value="HYPOXIA-INDUCIBLE FACTOR 1-ALPHA INHIBITOR"/>
    <property type="match status" value="1"/>
</dbReference>
<evidence type="ECO:0000313" key="3">
    <source>
        <dbReference type="EMBL" id="EEH54359.1"/>
    </source>
</evidence>